<dbReference type="HOGENOM" id="CLU_1326776_0_0_1"/>
<dbReference type="EMBL" id="AM920431">
    <property type="protein sequence ID" value="CAP93095.1"/>
    <property type="molecule type" value="Genomic_DNA"/>
</dbReference>
<evidence type="ECO:0000313" key="1">
    <source>
        <dbReference type="EMBL" id="CAP93095.1"/>
    </source>
</evidence>
<reference evidence="1 2" key="1">
    <citation type="journal article" date="2008" name="Nat. Biotechnol.">
        <title>Genome sequencing and analysis of the filamentous fungus Penicillium chrysogenum.</title>
        <authorList>
            <person name="van den Berg M.A."/>
            <person name="Albang R."/>
            <person name="Albermann K."/>
            <person name="Badger J.H."/>
            <person name="Daran J.-M."/>
            <person name="Driessen A.J.M."/>
            <person name="Garcia-Estrada C."/>
            <person name="Fedorova N.D."/>
            <person name="Harris D.M."/>
            <person name="Heijne W.H.M."/>
            <person name="Joardar V.S."/>
            <person name="Kiel J.A.K.W."/>
            <person name="Kovalchuk A."/>
            <person name="Martin J.F."/>
            <person name="Nierman W.C."/>
            <person name="Nijland J.G."/>
            <person name="Pronk J.T."/>
            <person name="Roubos J.A."/>
            <person name="van der Klei I.J."/>
            <person name="van Peij N.N.M.E."/>
            <person name="Veenhuis M."/>
            <person name="von Doehren H."/>
            <person name="Wagner C."/>
            <person name="Wortman J.R."/>
            <person name="Bovenberg R.A.L."/>
        </authorList>
    </citation>
    <scope>NUCLEOTIDE SEQUENCE [LARGE SCALE GENOMIC DNA]</scope>
    <source>
        <strain evidence="2">ATCC 28089 / DSM 1075 / NRRL 1951 / Wisconsin 54-1255</strain>
    </source>
</reference>
<dbReference type="AlphaFoldDB" id="B6H8L2"/>
<accession>B6H8L2</accession>
<evidence type="ECO:0000313" key="2">
    <source>
        <dbReference type="Proteomes" id="UP000000724"/>
    </source>
</evidence>
<keyword evidence="2" id="KW-1185">Reference proteome</keyword>
<dbReference type="Proteomes" id="UP000000724">
    <property type="component" value="Contig Pc00c16"/>
</dbReference>
<name>B6H8L2_PENRW</name>
<dbReference type="VEuPathDB" id="FungiDB:PCH_Pc16g04250"/>
<sequence length="207" mass="23628">MARQVNAQGTRAEEEWKVAQESRGMLMQDFQTSKVGSRMNLGLRGEGTRGGEDGSLRVQVFCKEDVHGLVILSRDRSDINRILATVKRIRSKWKRREWGSFCDVLVAAIESSIWIEKHGEGPCVFWATESTTLFGFETPNYRYSGRNTRSTQGTVHIGANHETMGRVYGRTNNFVWNVPEWRFFLFRFRARSITTRVGVPDTVTDSG</sequence>
<proteinExistence type="predicted"/>
<gene>
    <name evidence="1" type="ORF">Pc16g04250</name>
    <name evidence="1" type="ORF">PCH_Pc16g04250</name>
</gene>
<organism evidence="1 2">
    <name type="scientific">Penicillium rubens (strain ATCC 28089 / DSM 1075 / NRRL 1951 / Wisconsin 54-1255)</name>
    <name type="common">Penicillium chrysogenum</name>
    <dbReference type="NCBI Taxonomy" id="500485"/>
    <lineage>
        <taxon>Eukaryota</taxon>
        <taxon>Fungi</taxon>
        <taxon>Dikarya</taxon>
        <taxon>Ascomycota</taxon>
        <taxon>Pezizomycotina</taxon>
        <taxon>Eurotiomycetes</taxon>
        <taxon>Eurotiomycetidae</taxon>
        <taxon>Eurotiales</taxon>
        <taxon>Aspergillaceae</taxon>
        <taxon>Penicillium</taxon>
        <taxon>Penicillium chrysogenum species complex</taxon>
    </lineage>
</organism>
<protein>
    <submittedName>
        <fullName evidence="1">Uncharacterized protein</fullName>
    </submittedName>
</protein>